<proteinExistence type="inferred from homology"/>
<organism evidence="3 4">
    <name type="scientific">Amycolatopsis rubida</name>
    <dbReference type="NCBI Taxonomy" id="112413"/>
    <lineage>
        <taxon>Bacteria</taxon>
        <taxon>Bacillati</taxon>
        <taxon>Actinomycetota</taxon>
        <taxon>Actinomycetes</taxon>
        <taxon>Pseudonocardiales</taxon>
        <taxon>Pseudonocardiaceae</taxon>
        <taxon>Amycolatopsis</taxon>
    </lineage>
</organism>
<reference evidence="3 4" key="1">
    <citation type="submission" date="2016-10" db="EMBL/GenBank/DDBJ databases">
        <authorList>
            <person name="de Groot N.N."/>
        </authorList>
    </citation>
    <scope>NUCLEOTIDE SEQUENCE [LARGE SCALE GENOMIC DNA]</scope>
    <source>
        <strain evidence="3 4">DSM 44637</strain>
    </source>
</reference>
<dbReference type="Proteomes" id="UP000199137">
    <property type="component" value="Unassembled WGS sequence"/>
</dbReference>
<dbReference type="InterPro" id="IPR023393">
    <property type="entry name" value="START-like_dom_sf"/>
</dbReference>
<comment type="similarity">
    <text evidence="1">Belongs to the AHA1 family.</text>
</comment>
<evidence type="ECO:0000313" key="4">
    <source>
        <dbReference type="Proteomes" id="UP000199137"/>
    </source>
</evidence>
<sequence length="248" mass="27478">MPREFEVRKEVQLPAEPDAVWEAVATGPGIDSWFMGRHEVDAAAKRIRFSLGGMRTEAEITAWDPPRRFAYRGEAAEDGTFDAMEFLVEAAEGGTSVLRFVHRGFAQDGWDDEYHESFAVGWEMYLHTLAQLLAHFPGRFATYVTADGPASSASRDAWPKLLAALGLPAEPSAGQEVQFTVGDEVVEGIFDYSTPNYAGVRTEDALYRFHERSLLGMPVAAGHHLFRPDVDETAESAAWSRWLAHALS</sequence>
<protein>
    <submittedName>
        <fullName evidence="3">Uncharacterized conserved protein YndB, AHSA1/START domain</fullName>
    </submittedName>
</protein>
<dbReference type="RefSeq" id="WP_093575163.1">
    <property type="nucleotide sequence ID" value="NZ_FOWC01000008.1"/>
</dbReference>
<dbReference type="OrthoDB" id="8417725at2"/>
<dbReference type="InterPro" id="IPR013538">
    <property type="entry name" value="ASHA1/2-like_C"/>
</dbReference>
<dbReference type="STRING" id="112413.SAMN05421854_108131"/>
<dbReference type="CDD" id="cd07814">
    <property type="entry name" value="SRPBCC_CalC_Aha1-like"/>
    <property type="match status" value="1"/>
</dbReference>
<name>A0A1I5UXJ2_9PSEU</name>
<evidence type="ECO:0000256" key="1">
    <source>
        <dbReference type="ARBA" id="ARBA00006817"/>
    </source>
</evidence>
<evidence type="ECO:0000259" key="2">
    <source>
        <dbReference type="Pfam" id="PF08327"/>
    </source>
</evidence>
<accession>A0A1I5UXJ2</accession>
<dbReference type="AlphaFoldDB" id="A0A1I5UXJ2"/>
<evidence type="ECO:0000313" key="3">
    <source>
        <dbReference type="EMBL" id="SFP99975.1"/>
    </source>
</evidence>
<gene>
    <name evidence="3" type="ORF">SAMN05421854_108131</name>
</gene>
<dbReference type="SUPFAM" id="SSF55961">
    <property type="entry name" value="Bet v1-like"/>
    <property type="match status" value="1"/>
</dbReference>
<dbReference type="EMBL" id="FOWC01000008">
    <property type="protein sequence ID" value="SFP99975.1"/>
    <property type="molecule type" value="Genomic_DNA"/>
</dbReference>
<dbReference type="Gene3D" id="3.30.530.20">
    <property type="match status" value="1"/>
</dbReference>
<feature type="domain" description="Activator of Hsp90 ATPase homologue 1/2-like C-terminal" evidence="2">
    <location>
        <begin position="15"/>
        <end position="133"/>
    </location>
</feature>
<dbReference type="Pfam" id="PF08327">
    <property type="entry name" value="AHSA1"/>
    <property type="match status" value="1"/>
</dbReference>